<dbReference type="GO" id="GO:0003677">
    <property type="term" value="F:DNA binding"/>
    <property type="evidence" value="ECO:0007669"/>
    <property type="project" value="UniProtKB-KW"/>
</dbReference>
<comment type="similarity">
    <text evidence="1">Belongs to the LysR transcriptional regulatory family.</text>
</comment>
<dbReference type="PANTHER" id="PTHR30118">
    <property type="entry name" value="HTH-TYPE TRANSCRIPTIONAL REGULATOR LEUO-RELATED"/>
    <property type="match status" value="1"/>
</dbReference>
<evidence type="ECO:0000256" key="4">
    <source>
        <dbReference type="ARBA" id="ARBA00023163"/>
    </source>
</evidence>
<name>A0A225MS72_9BURK</name>
<evidence type="ECO:0000256" key="3">
    <source>
        <dbReference type="ARBA" id="ARBA00023125"/>
    </source>
</evidence>
<dbReference type="SUPFAM" id="SSF46785">
    <property type="entry name" value="Winged helix' DNA-binding domain"/>
    <property type="match status" value="1"/>
</dbReference>
<keyword evidence="7" id="KW-1185">Reference proteome</keyword>
<dbReference type="InterPro" id="IPR036388">
    <property type="entry name" value="WH-like_DNA-bd_sf"/>
</dbReference>
<evidence type="ECO:0000313" key="7">
    <source>
        <dbReference type="Proteomes" id="UP000214603"/>
    </source>
</evidence>
<evidence type="ECO:0000259" key="5">
    <source>
        <dbReference type="PROSITE" id="PS50931"/>
    </source>
</evidence>
<dbReference type="GO" id="GO:0003700">
    <property type="term" value="F:DNA-binding transcription factor activity"/>
    <property type="evidence" value="ECO:0007669"/>
    <property type="project" value="InterPro"/>
</dbReference>
<dbReference type="InterPro" id="IPR036390">
    <property type="entry name" value="WH_DNA-bd_sf"/>
</dbReference>
<dbReference type="Gene3D" id="1.10.10.10">
    <property type="entry name" value="Winged helix-like DNA-binding domain superfamily/Winged helix DNA-binding domain"/>
    <property type="match status" value="1"/>
</dbReference>
<dbReference type="PANTHER" id="PTHR30118:SF15">
    <property type="entry name" value="TRANSCRIPTIONAL REGULATORY PROTEIN"/>
    <property type="match status" value="1"/>
</dbReference>
<keyword evidence="2" id="KW-0805">Transcription regulation</keyword>
<dbReference type="InterPro" id="IPR000847">
    <property type="entry name" value="LysR_HTH_N"/>
</dbReference>
<dbReference type="InterPro" id="IPR005119">
    <property type="entry name" value="LysR_subst-bd"/>
</dbReference>
<organism evidence="6 7">
    <name type="scientific">Candidimonas nitroreducens</name>
    <dbReference type="NCBI Taxonomy" id="683354"/>
    <lineage>
        <taxon>Bacteria</taxon>
        <taxon>Pseudomonadati</taxon>
        <taxon>Pseudomonadota</taxon>
        <taxon>Betaproteobacteria</taxon>
        <taxon>Burkholderiales</taxon>
        <taxon>Alcaligenaceae</taxon>
        <taxon>Candidimonas</taxon>
    </lineage>
</organism>
<dbReference type="AlphaFoldDB" id="A0A225MS72"/>
<accession>A0A225MS72</accession>
<dbReference type="PROSITE" id="PS50931">
    <property type="entry name" value="HTH_LYSR"/>
    <property type="match status" value="1"/>
</dbReference>
<feature type="domain" description="HTH lysR-type" evidence="5">
    <location>
        <begin position="6"/>
        <end position="63"/>
    </location>
</feature>
<dbReference type="Proteomes" id="UP000214603">
    <property type="component" value="Unassembled WGS sequence"/>
</dbReference>
<dbReference type="EMBL" id="NJIH01000003">
    <property type="protein sequence ID" value="OWT64126.1"/>
    <property type="molecule type" value="Genomic_DNA"/>
</dbReference>
<evidence type="ECO:0000256" key="1">
    <source>
        <dbReference type="ARBA" id="ARBA00009437"/>
    </source>
</evidence>
<dbReference type="CDD" id="cd08459">
    <property type="entry name" value="PBP2_DntR_NahR_LinR_like"/>
    <property type="match status" value="1"/>
</dbReference>
<proteinExistence type="inferred from homology"/>
<reference evidence="7" key="1">
    <citation type="submission" date="2017-06" db="EMBL/GenBank/DDBJ databases">
        <title>Herbaspirillum phytohormonus sp. nov., isolated from the root nodule of Robinia pseudoacacia in lead-zinc mine.</title>
        <authorList>
            <person name="Fan M."/>
            <person name="Lin Y."/>
        </authorList>
    </citation>
    <scope>NUCLEOTIDE SEQUENCE [LARGE SCALE GENOMIC DNA]</scope>
    <source>
        <strain evidence="7">SC-089</strain>
    </source>
</reference>
<evidence type="ECO:0000256" key="2">
    <source>
        <dbReference type="ARBA" id="ARBA00023015"/>
    </source>
</evidence>
<sequence length="300" mass="33524">MHIKDIDLNLLRLFDAVYRTRNVSRAALSLDLTQPAASQGLTRLRRLVGDPLFVRAAGGVQPTARAQRLAAAVGDALASLEAALAESAHFDPLLSQRTFRLHMTDVGEGSFLPGLMIALRERAPNVRLASEPVAPEQIGPAMDRGRIDCAFGFLPTVKETRRVLLFQDRYVVLLRSGHPHVGRRRGARALLEGLRELEFVSVRTHENTLRILQVLNLEDRLRLTTEHFMALPAVIKASDLAVVMPRNIARSFAAEGGYTILEPEFPLRDFDVSLHWSRRYEADPGNRWLRELIVELFGSA</sequence>
<dbReference type="SUPFAM" id="SSF53850">
    <property type="entry name" value="Periplasmic binding protein-like II"/>
    <property type="match status" value="1"/>
</dbReference>
<keyword evidence="3" id="KW-0238">DNA-binding</keyword>
<keyword evidence="4" id="KW-0804">Transcription</keyword>
<dbReference type="Pfam" id="PF00126">
    <property type="entry name" value="HTH_1"/>
    <property type="match status" value="1"/>
</dbReference>
<comment type="caution">
    <text evidence="6">The sequence shown here is derived from an EMBL/GenBank/DDBJ whole genome shotgun (WGS) entry which is preliminary data.</text>
</comment>
<gene>
    <name evidence="6" type="ORF">CEY11_07500</name>
</gene>
<dbReference type="RefSeq" id="WP_088602706.1">
    <property type="nucleotide sequence ID" value="NZ_NJIH01000003.1"/>
</dbReference>
<dbReference type="OrthoDB" id="8583877at2"/>
<dbReference type="InterPro" id="IPR050389">
    <property type="entry name" value="LysR-type_TF"/>
</dbReference>
<dbReference type="PRINTS" id="PR00039">
    <property type="entry name" value="HTHLYSR"/>
</dbReference>
<dbReference type="Pfam" id="PF03466">
    <property type="entry name" value="LysR_substrate"/>
    <property type="match status" value="1"/>
</dbReference>
<dbReference type="Gene3D" id="3.40.190.10">
    <property type="entry name" value="Periplasmic binding protein-like II"/>
    <property type="match status" value="2"/>
</dbReference>
<evidence type="ECO:0000313" key="6">
    <source>
        <dbReference type="EMBL" id="OWT64126.1"/>
    </source>
</evidence>
<protein>
    <submittedName>
        <fullName evidence="6">LysR family transcriptional regulator</fullName>
    </submittedName>
</protein>